<accession>A0A1Z4KNL0</accession>
<dbReference type="EMBL" id="AP018216">
    <property type="protein sequence ID" value="BAY70527.1"/>
    <property type="molecule type" value="Genomic_DNA"/>
</dbReference>
<sequence>MLSPHLQAIERDIRTLSLAELEWLLERITKQVQTRKQTSDKFTDMQYMNEQLAAMANDLEVQTEISLINHEFNSTEMDGL</sequence>
<dbReference type="AlphaFoldDB" id="A0A1Z4KNL0"/>
<evidence type="ECO:0000313" key="1">
    <source>
        <dbReference type="EMBL" id="BAY70527.1"/>
    </source>
</evidence>
<organism evidence="1 2">
    <name type="scientific">Trichormus variabilis NIES-23</name>
    <dbReference type="NCBI Taxonomy" id="1973479"/>
    <lineage>
        <taxon>Bacteria</taxon>
        <taxon>Bacillati</taxon>
        <taxon>Cyanobacteriota</taxon>
        <taxon>Cyanophyceae</taxon>
        <taxon>Nostocales</taxon>
        <taxon>Nostocaceae</taxon>
        <taxon>Trichormus</taxon>
    </lineage>
</organism>
<dbReference type="Proteomes" id="UP000217507">
    <property type="component" value="Chromosome"/>
</dbReference>
<name>A0A1Z4KNL0_ANAVA</name>
<protein>
    <submittedName>
        <fullName evidence="1">Uncharacterized protein</fullName>
    </submittedName>
</protein>
<evidence type="ECO:0000313" key="2">
    <source>
        <dbReference type="Proteomes" id="UP000217507"/>
    </source>
</evidence>
<gene>
    <name evidence="1" type="ORF">NIES23_33320</name>
</gene>
<reference evidence="1 2" key="1">
    <citation type="submission" date="2017-06" db="EMBL/GenBank/DDBJ databases">
        <title>Genome sequencing of cyanobaciteial culture collection at National Institute for Environmental Studies (NIES).</title>
        <authorList>
            <person name="Hirose Y."/>
            <person name="Shimura Y."/>
            <person name="Fujisawa T."/>
            <person name="Nakamura Y."/>
            <person name="Kawachi M."/>
        </authorList>
    </citation>
    <scope>NUCLEOTIDE SEQUENCE [LARGE SCALE GENOMIC DNA]</scope>
    <source>
        <strain evidence="1 2">NIES-23</strain>
    </source>
</reference>
<proteinExistence type="predicted"/>